<feature type="compositionally biased region" description="Polar residues" evidence="1">
    <location>
        <begin position="206"/>
        <end position="215"/>
    </location>
</feature>
<proteinExistence type="predicted"/>
<feature type="compositionally biased region" description="Basic and acidic residues" evidence="1">
    <location>
        <begin position="1"/>
        <end position="24"/>
    </location>
</feature>
<evidence type="ECO:0000313" key="2">
    <source>
        <dbReference type="EMBL" id="UPL49756.1"/>
    </source>
</evidence>
<dbReference type="RefSeq" id="WP_247975887.1">
    <property type="nucleotide sequence ID" value="NZ_CP095848.1"/>
</dbReference>
<name>A0ABY4JBB8_9BACT</name>
<keyword evidence="3" id="KW-1185">Reference proteome</keyword>
<organism evidence="2 3">
    <name type="scientific">Hymenobacter sublimis</name>
    <dbReference type="NCBI Taxonomy" id="2933777"/>
    <lineage>
        <taxon>Bacteria</taxon>
        <taxon>Pseudomonadati</taxon>
        <taxon>Bacteroidota</taxon>
        <taxon>Cytophagia</taxon>
        <taxon>Cytophagales</taxon>
        <taxon>Hymenobacteraceae</taxon>
        <taxon>Hymenobacter</taxon>
    </lineage>
</organism>
<dbReference type="Proteomes" id="UP000829647">
    <property type="component" value="Chromosome"/>
</dbReference>
<gene>
    <name evidence="2" type="ORF">MWH26_02310</name>
</gene>
<feature type="compositionally biased region" description="Low complexity" evidence="1">
    <location>
        <begin position="130"/>
        <end position="173"/>
    </location>
</feature>
<sequence>MKNSDQEQPAKKAKKEKDPTEKAQRKAAKAAKSATSVITDARPSKKATQKKALKIAAKQLQKQLDSRIDEVVKRIRKETKAKLKEVVQDATRRLDVDMEQLFEQALHTIVRHHEGGTLAASDSVSTFSDSLTSESAPAATPSSGVGARPTAPRAPRPNGAVAANGSTTQAAAARPNTKVAAVRPAPTRSRPAVKKNAPNATPAPDSDTNSDGVSL</sequence>
<feature type="region of interest" description="Disordered" evidence="1">
    <location>
        <begin position="121"/>
        <end position="215"/>
    </location>
</feature>
<accession>A0ABY4JBB8</accession>
<evidence type="ECO:0000313" key="3">
    <source>
        <dbReference type="Proteomes" id="UP000829647"/>
    </source>
</evidence>
<dbReference type="EMBL" id="CP095848">
    <property type="protein sequence ID" value="UPL49756.1"/>
    <property type="molecule type" value="Genomic_DNA"/>
</dbReference>
<protein>
    <submittedName>
        <fullName evidence="2">Uncharacterized protein</fullName>
    </submittedName>
</protein>
<evidence type="ECO:0000256" key="1">
    <source>
        <dbReference type="SAM" id="MobiDB-lite"/>
    </source>
</evidence>
<reference evidence="2 3" key="1">
    <citation type="submission" date="2022-04" db="EMBL/GenBank/DDBJ databases">
        <title>Hymenobacter sp. isolated from the air.</title>
        <authorList>
            <person name="Won M."/>
            <person name="Lee C.-M."/>
            <person name="Woen H.-Y."/>
            <person name="Kwon S.-W."/>
        </authorList>
    </citation>
    <scope>NUCLEOTIDE SEQUENCE [LARGE SCALE GENOMIC DNA]</scope>
    <source>
        <strain evidence="3">5516 S-25</strain>
    </source>
</reference>
<feature type="region of interest" description="Disordered" evidence="1">
    <location>
        <begin position="1"/>
        <end position="49"/>
    </location>
</feature>